<dbReference type="Pfam" id="PF01713">
    <property type="entry name" value="Smr"/>
    <property type="match status" value="1"/>
</dbReference>
<evidence type="ECO:0000313" key="10">
    <source>
        <dbReference type="EMBL" id="HGH61193.1"/>
    </source>
</evidence>
<dbReference type="SUPFAM" id="SSF160443">
    <property type="entry name" value="SMR domain-like"/>
    <property type="match status" value="1"/>
</dbReference>
<dbReference type="InterPro" id="IPR045076">
    <property type="entry name" value="MutS"/>
</dbReference>
<dbReference type="PIRSF" id="PIRSF005814">
    <property type="entry name" value="MutS_YshD"/>
    <property type="match status" value="1"/>
</dbReference>
<comment type="caution">
    <text evidence="10">The sequence shown here is derived from an EMBL/GenBank/DDBJ whole genome shotgun (WGS) entry which is preliminary data.</text>
</comment>
<keyword evidence="1 7" id="KW-0699">rRNA-binding</keyword>
<dbReference type="SUPFAM" id="SSF52540">
    <property type="entry name" value="P-loop containing nucleoside triphosphate hydrolases"/>
    <property type="match status" value="1"/>
</dbReference>
<dbReference type="InterPro" id="IPR002625">
    <property type="entry name" value="Smr_dom"/>
</dbReference>
<dbReference type="Pfam" id="PF00488">
    <property type="entry name" value="MutS_V"/>
    <property type="match status" value="1"/>
</dbReference>
<evidence type="ECO:0000256" key="3">
    <source>
        <dbReference type="ARBA" id="ARBA00022801"/>
    </source>
</evidence>
<keyword evidence="4 7" id="KW-0067">ATP-binding</keyword>
<keyword evidence="3 7" id="KW-0378">Hydrolase</keyword>
<dbReference type="PANTHER" id="PTHR48466">
    <property type="entry name" value="OS10G0509000 PROTEIN-RELATED"/>
    <property type="match status" value="1"/>
</dbReference>
<dbReference type="SMART" id="SM00534">
    <property type="entry name" value="MUTSac"/>
    <property type="match status" value="1"/>
</dbReference>
<feature type="domain" description="Smr" evidence="9">
    <location>
        <begin position="708"/>
        <end position="779"/>
    </location>
</feature>
<keyword evidence="2 7" id="KW-0547">Nucleotide-binding</keyword>
<comment type="function">
    <text evidence="7">Endonuclease that is involved in the suppression of homologous recombination and thus may have a key role in the control of bacterial genetic diversity.</text>
</comment>
<keyword evidence="7" id="KW-0540">Nuclease</keyword>
<dbReference type="GO" id="GO:0043023">
    <property type="term" value="F:ribosomal large subunit binding"/>
    <property type="evidence" value="ECO:0007669"/>
    <property type="project" value="UniProtKB-UniRule"/>
</dbReference>
<accession>A0A7C4EVA0</accession>
<feature type="coiled-coil region" evidence="8">
    <location>
        <begin position="526"/>
        <end position="593"/>
    </location>
</feature>
<dbReference type="InterPro" id="IPR007696">
    <property type="entry name" value="DNA_mismatch_repair_MutS_core"/>
</dbReference>
<keyword evidence="6 7" id="KW-0238">DNA-binding</keyword>
<feature type="binding site" evidence="7">
    <location>
        <begin position="342"/>
        <end position="349"/>
    </location>
    <ligand>
        <name>ATP</name>
        <dbReference type="ChEBI" id="CHEBI:30616"/>
    </ligand>
</feature>
<dbReference type="InterPro" id="IPR046893">
    <property type="entry name" value="MSSS"/>
</dbReference>
<dbReference type="EC" id="3.1.-.-" evidence="7"/>
<dbReference type="InterPro" id="IPR000432">
    <property type="entry name" value="DNA_mismatch_repair_MutS_C"/>
</dbReference>
<evidence type="ECO:0000256" key="4">
    <source>
        <dbReference type="ARBA" id="ARBA00022840"/>
    </source>
</evidence>
<dbReference type="SUPFAM" id="SSF48334">
    <property type="entry name" value="DNA repair protein MutS, domain III"/>
    <property type="match status" value="1"/>
</dbReference>
<evidence type="ECO:0000259" key="9">
    <source>
        <dbReference type="PROSITE" id="PS50828"/>
    </source>
</evidence>
<dbReference type="GO" id="GO:0140664">
    <property type="term" value="F:ATP-dependent DNA damage sensor activity"/>
    <property type="evidence" value="ECO:0007669"/>
    <property type="project" value="InterPro"/>
</dbReference>
<dbReference type="GO" id="GO:0016887">
    <property type="term" value="F:ATP hydrolysis activity"/>
    <property type="evidence" value="ECO:0007669"/>
    <property type="project" value="InterPro"/>
</dbReference>
<proteinExistence type="inferred from homology"/>
<gene>
    <name evidence="7" type="primary">mutS2</name>
    <name evidence="7" type="synonym">rqcU</name>
    <name evidence="10" type="ORF">ENV54_07845</name>
</gene>
<dbReference type="PANTHER" id="PTHR48466:SF2">
    <property type="entry name" value="OS10G0509000 PROTEIN"/>
    <property type="match status" value="1"/>
</dbReference>
<evidence type="ECO:0000256" key="1">
    <source>
        <dbReference type="ARBA" id="ARBA00022730"/>
    </source>
</evidence>
<dbReference type="Pfam" id="PF20297">
    <property type="entry name" value="MSSS"/>
    <property type="match status" value="1"/>
</dbReference>
<organism evidence="10">
    <name type="scientific">Desulfomonile tiedjei</name>
    <dbReference type="NCBI Taxonomy" id="2358"/>
    <lineage>
        <taxon>Bacteria</taxon>
        <taxon>Pseudomonadati</taxon>
        <taxon>Thermodesulfobacteriota</taxon>
        <taxon>Desulfomonilia</taxon>
        <taxon>Desulfomonilales</taxon>
        <taxon>Desulfomonilaceae</taxon>
        <taxon>Desulfomonile</taxon>
    </lineage>
</organism>
<dbReference type="SMART" id="SM00463">
    <property type="entry name" value="SMR"/>
    <property type="match status" value="1"/>
</dbReference>
<keyword evidence="5 7" id="KW-0694">RNA-binding</keyword>
<dbReference type="HAMAP" id="MF_00092">
    <property type="entry name" value="MutS2"/>
    <property type="match status" value="1"/>
</dbReference>
<evidence type="ECO:0000256" key="5">
    <source>
        <dbReference type="ARBA" id="ARBA00022884"/>
    </source>
</evidence>
<name>A0A7C4EVA0_9BACT</name>
<dbReference type="InterPro" id="IPR027417">
    <property type="entry name" value="P-loop_NTPase"/>
</dbReference>
<comment type="function">
    <text evidence="7">Acts as a ribosome collision sensor, splitting the ribosome into its 2 subunits. Detects stalled/collided 70S ribosomes which it binds and splits by an ATP-hydrolysis driven conformational change. Acts upstream of the ribosome quality control system (RQC), a ribosome-associated complex that mediates the extraction of incompletely synthesized nascent chains from stalled ribosomes and their subsequent degradation. Probably generates substrates for RQC.</text>
</comment>
<dbReference type="NCBIfam" id="TIGR01069">
    <property type="entry name" value="mutS2"/>
    <property type="match status" value="1"/>
</dbReference>
<dbReference type="GO" id="GO:0072344">
    <property type="term" value="P:rescue of stalled ribosome"/>
    <property type="evidence" value="ECO:0007669"/>
    <property type="project" value="UniProtKB-UniRule"/>
</dbReference>
<keyword evidence="8" id="KW-0175">Coiled coil</keyword>
<evidence type="ECO:0000256" key="6">
    <source>
        <dbReference type="ARBA" id="ARBA00023125"/>
    </source>
</evidence>
<dbReference type="GO" id="GO:0030983">
    <property type="term" value="F:mismatched DNA binding"/>
    <property type="evidence" value="ECO:0007669"/>
    <property type="project" value="InterPro"/>
</dbReference>
<dbReference type="InterPro" id="IPR036063">
    <property type="entry name" value="Smr_dom_sf"/>
</dbReference>
<dbReference type="InterPro" id="IPR005747">
    <property type="entry name" value="MutS2"/>
</dbReference>
<dbReference type="Gene3D" id="3.30.1370.110">
    <property type="match status" value="1"/>
</dbReference>
<dbReference type="AlphaFoldDB" id="A0A7C4EVA0"/>
<dbReference type="PROSITE" id="PS50828">
    <property type="entry name" value="SMR"/>
    <property type="match status" value="1"/>
</dbReference>
<comment type="similarity">
    <text evidence="7">Belongs to the DNA mismatch repair MutS family. MutS2 subfamily.</text>
</comment>
<dbReference type="GO" id="GO:0004519">
    <property type="term" value="F:endonuclease activity"/>
    <property type="evidence" value="ECO:0007669"/>
    <property type="project" value="UniProtKB-UniRule"/>
</dbReference>
<dbReference type="SMART" id="SM00533">
    <property type="entry name" value="MUTSd"/>
    <property type="match status" value="1"/>
</dbReference>
<sequence length="781" mass="86662">MNDFGMNIRAESLRALDLDAVLAEASRYAHSQPGKESVCSAAPLQDFDQVKENLGIVRELKEASALDGPMELHGLIPIRGLLQSLENPATVLEPEDLLAVRDLLALTGRTFEWLDQLDPRFERLKALQAPLEILGDLRAKIERSIDDSGQVRMDANPELASIGDRLREARETIRKRLDGFVRDRNLTDVVQEDYVTLRNDRYVILMKPHFRGKLDGIVHDHSRSGSSVYVEPFDVVEANNKVAEYADQQRAAVRKLLRDLSEEVRRRKAEISVNFEQLVWLDALQARALYALATSSVEPEFVEDGFRIVGGRHPLLMAASPSDVVPMDVIQDSNTRITIISGANMGGKTVALKIAGLFPLMIRCFLQLPAEEGTQIQPFGSIMADIGDEQDLRERISTFAGHILRMRSIIESASAGDLVLIDELGAATDPEEGAAIGMALLDYLVEKGVRCVVTTHLSQLKAYAFAHDHAKNVSVEFHPVTHEPTFRLIYDIPGESHAITTAQRIGLPEKVLASARQYADKFAGGSAKLLSDLRQKMIEYEELQQQLRIKQHELEHQLAEIERQKNQVVESFRERCVALIQDAEKQIADLQKSLKERLPKKGDNPREKLKQIAERLEKELGVPIIRRKSRLAPGAMVRIASLDKQGRVTEVSETGVATVEVGKLKIKVKTSDLVESFSERTEKKASKIESTGVEIPSASPQWQVKVIGLRVDEAIPVVEKAINDAFLGGLTELIIIHGRGTGALKKAVREYASRHALVKGLHEADQAQGGDAVTVLELATH</sequence>
<protein>
    <recommendedName>
        <fullName evidence="7">Endonuclease MutS2</fullName>
        <ecNumber evidence="7">3.1.-.-</ecNumber>
    </recommendedName>
    <alternativeName>
        <fullName evidence="7">Ribosome-associated protein quality control-upstream factor</fullName>
        <shortName evidence="7">RQC-upstream factor</shortName>
        <shortName evidence="7">RqcU</shortName>
        <ecNumber evidence="7">3.6.4.-</ecNumber>
    </alternativeName>
</protein>
<dbReference type="InterPro" id="IPR036187">
    <property type="entry name" value="DNA_mismatch_repair_MutS_sf"/>
</dbReference>
<evidence type="ECO:0000256" key="7">
    <source>
        <dbReference type="HAMAP-Rule" id="MF_00092"/>
    </source>
</evidence>
<evidence type="ECO:0000256" key="2">
    <source>
        <dbReference type="ARBA" id="ARBA00022741"/>
    </source>
</evidence>
<keyword evidence="7" id="KW-0255">Endonuclease</keyword>
<dbReference type="GO" id="GO:0006298">
    <property type="term" value="P:mismatch repair"/>
    <property type="evidence" value="ECO:0007669"/>
    <property type="project" value="InterPro"/>
</dbReference>
<dbReference type="EMBL" id="DTGT01000244">
    <property type="protein sequence ID" value="HGH61193.1"/>
    <property type="molecule type" value="Genomic_DNA"/>
</dbReference>
<reference evidence="10" key="1">
    <citation type="journal article" date="2020" name="mSystems">
        <title>Genome- and Community-Level Interaction Insights into Carbon Utilization and Element Cycling Functions of Hydrothermarchaeota in Hydrothermal Sediment.</title>
        <authorList>
            <person name="Zhou Z."/>
            <person name="Liu Y."/>
            <person name="Xu W."/>
            <person name="Pan J."/>
            <person name="Luo Z.H."/>
            <person name="Li M."/>
        </authorList>
    </citation>
    <scope>NUCLEOTIDE SEQUENCE [LARGE SCALE GENOMIC DNA]</scope>
    <source>
        <strain evidence="10">SpSt-769</strain>
    </source>
</reference>
<dbReference type="GO" id="GO:0005524">
    <property type="term" value="F:ATP binding"/>
    <property type="evidence" value="ECO:0007669"/>
    <property type="project" value="UniProtKB-UniRule"/>
</dbReference>
<dbReference type="GO" id="GO:0045910">
    <property type="term" value="P:negative regulation of DNA recombination"/>
    <property type="evidence" value="ECO:0007669"/>
    <property type="project" value="InterPro"/>
</dbReference>
<comment type="subunit">
    <text evidence="7">Homodimer. Binds to stalled ribosomes, contacting rRNA.</text>
</comment>
<dbReference type="EC" id="3.6.4.-" evidence="7"/>
<dbReference type="Gene3D" id="3.40.50.300">
    <property type="entry name" value="P-loop containing nucleotide triphosphate hydrolases"/>
    <property type="match status" value="1"/>
</dbReference>
<dbReference type="GO" id="GO:0019843">
    <property type="term" value="F:rRNA binding"/>
    <property type="evidence" value="ECO:0007669"/>
    <property type="project" value="UniProtKB-UniRule"/>
</dbReference>
<evidence type="ECO:0000256" key="8">
    <source>
        <dbReference type="SAM" id="Coils"/>
    </source>
</evidence>